<dbReference type="Proteomes" id="UP000007962">
    <property type="component" value="Chromosome"/>
</dbReference>
<gene>
    <name evidence="2" type="ordered locus">Bcav_1619</name>
</gene>
<dbReference type="EMBL" id="CP001618">
    <property type="protein sequence ID" value="ACQ79875.1"/>
    <property type="molecule type" value="Genomic_DNA"/>
</dbReference>
<proteinExistence type="predicted"/>
<dbReference type="AlphaFoldDB" id="C5C3H6"/>
<dbReference type="STRING" id="471853.Bcav_1619"/>
<accession>C5C3H6</accession>
<dbReference type="HOGENOM" id="CLU_417199_0_0_11"/>
<protein>
    <submittedName>
        <fullName evidence="2">Uncharacterized protein</fullName>
    </submittedName>
</protein>
<feature type="transmembrane region" description="Helical" evidence="1">
    <location>
        <begin position="601"/>
        <end position="619"/>
    </location>
</feature>
<feature type="transmembrane region" description="Helical" evidence="1">
    <location>
        <begin position="434"/>
        <end position="456"/>
    </location>
</feature>
<name>C5C3H6_BEUC1</name>
<dbReference type="eggNOG" id="ENOG5033SFV">
    <property type="taxonomic scope" value="Bacteria"/>
</dbReference>
<keyword evidence="1" id="KW-1133">Transmembrane helix</keyword>
<keyword evidence="1" id="KW-0812">Transmembrane</keyword>
<evidence type="ECO:0000256" key="1">
    <source>
        <dbReference type="SAM" id="Phobius"/>
    </source>
</evidence>
<dbReference type="RefSeq" id="WP_015882115.1">
    <property type="nucleotide sequence ID" value="NC_012669.1"/>
</dbReference>
<dbReference type="KEGG" id="bcv:Bcav_1619"/>
<keyword evidence="3" id="KW-1185">Reference proteome</keyword>
<evidence type="ECO:0000313" key="2">
    <source>
        <dbReference type="EMBL" id="ACQ79875.1"/>
    </source>
</evidence>
<sequence>MSRHDAGPDLVVRTGAQRPDRIPALPPGTAGARLLALSDDPVAEAGSQVERAQVAVADALGLGVDADLTEALEYAAGQLDAARRMIAEVRIQDLDLPAVRAKTLEIPGDPPVVLGAATLEVPALGDGIYGLTLSLRGILTYLTQAVSRLGGTPRRGAAARNCLGPLGSVAMGATYVERACGVIASQAWGFDRPGMPRLPGLGGEIELRASPRATPARRWARRSRLRFLPGRVDAVTASGRTSIGHDVAIAAMLHVPPPGVTALELRYDDAERYAEIGEFDELGTVHLLDAEGRSLGTFAIADWLAQPEVLVDQPQVDPTIPDAPLGVRRGVWALDAAGLAHAAATVGVPLRQGVAHPPAAASTVGLIRPGPQRQPYRGLGARADSALRRRRGRLRFWDTDLGPGTPAGTVLRGLGPYVVAATPFVLWPGGGRSWFAWVMVALTAAAVLDPWVAWIADAVADRVPRPRATATYRPRSAAPWGFRWRARLALVGGEVLVRGGGGHEAWIPGPGDPDLGVTRIVRLLDGGTAWGVALADRSGHWRLVLDAATWAPRGFAGLESFARDAGLELADQEAPPLPRLGQDVFTAGSRRSADRTTGPRLRGSMLLGSWALVPCLVTIWGPDRSFLLCVLVLGVTWGAALILMLVNRALDGRAPAR</sequence>
<feature type="transmembrane region" description="Helical" evidence="1">
    <location>
        <begin position="625"/>
        <end position="647"/>
    </location>
</feature>
<keyword evidence="1" id="KW-0472">Membrane</keyword>
<evidence type="ECO:0000313" key="3">
    <source>
        <dbReference type="Proteomes" id="UP000007962"/>
    </source>
</evidence>
<organism evidence="2 3">
    <name type="scientific">Beutenbergia cavernae (strain ATCC BAA-8 / DSM 12333 / CCUG 43141 / JCM 11478 / NBRC 16432 / NCIMB 13614 / HKI 0122)</name>
    <dbReference type="NCBI Taxonomy" id="471853"/>
    <lineage>
        <taxon>Bacteria</taxon>
        <taxon>Bacillati</taxon>
        <taxon>Actinomycetota</taxon>
        <taxon>Actinomycetes</taxon>
        <taxon>Micrococcales</taxon>
        <taxon>Beutenbergiaceae</taxon>
        <taxon>Beutenbergia</taxon>
    </lineage>
</organism>
<dbReference type="OrthoDB" id="5135924at2"/>
<reference evidence="2 3" key="1">
    <citation type="journal article" date="2009" name="Stand. Genomic Sci.">
        <title>Complete genome sequence of Beutenbergia cavernae type strain (HKI 0122).</title>
        <authorList>
            <person name="Land M."/>
            <person name="Pukall R."/>
            <person name="Abt B."/>
            <person name="Goker M."/>
            <person name="Rohde M."/>
            <person name="Glavina Del Rio T."/>
            <person name="Tice H."/>
            <person name="Copeland A."/>
            <person name="Cheng J.F."/>
            <person name="Lucas S."/>
            <person name="Chen F."/>
            <person name="Nolan M."/>
            <person name="Bruce D."/>
            <person name="Goodwin L."/>
            <person name="Pitluck S."/>
            <person name="Ivanova N."/>
            <person name="Mavromatis K."/>
            <person name="Ovchinnikova G."/>
            <person name="Pati A."/>
            <person name="Chen A."/>
            <person name="Palaniappan K."/>
            <person name="Hauser L."/>
            <person name="Chang Y.J."/>
            <person name="Jefferies C.C."/>
            <person name="Saunders E."/>
            <person name="Brettin T."/>
            <person name="Detter J.C."/>
            <person name="Han C."/>
            <person name="Chain P."/>
            <person name="Bristow J."/>
            <person name="Eisen J.A."/>
            <person name="Markowitz V."/>
            <person name="Hugenholtz P."/>
            <person name="Kyrpides N.C."/>
            <person name="Klenk H.P."/>
            <person name="Lapidus A."/>
        </authorList>
    </citation>
    <scope>NUCLEOTIDE SEQUENCE [LARGE SCALE GENOMIC DNA]</scope>
    <source>
        <strain evidence="3">ATCC BAA-8 / DSM 12333 / NBRC 16432</strain>
    </source>
</reference>